<dbReference type="AlphaFoldDB" id="A0A4Y2R9A6"/>
<dbReference type="Proteomes" id="UP000499080">
    <property type="component" value="Unassembled WGS sequence"/>
</dbReference>
<evidence type="ECO:0000313" key="2">
    <source>
        <dbReference type="EMBL" id="GBN72026.1"/>
    </source>
</evidence>
<protein>
    <submittedName>
        <fullName evidence="2">Uncharacterized protein</fullName>
    </submittedName>
</protein>
<proteinExistence type="predicted"/>
<gene>
    <name evidence="2" type="ORF">AVEN_82392_1</name>
</gene>
<name>A0A4Y2R9A6_ARAVE</name>
<evidence type="ECO:0000313" key="3">
    <source>
        <dbReference type="Proteomes" id="UP000499080"/>
    </source>
</evidence>
<sequence length="140" mass="15877">MGISKATLSRVPHGFWRESSIPLWNRPWMWWIGSKNSAPPTWEEHLAPLAKDGEAARAPSHRHSRRMESSPPPADPNILLPNNSFSLLRCFKTLMLVFGKLDFTSLFLAFPIPDPLAEVEDFLNYSFFALVILKSRSVAT</sequence>
<feature type="region of interest" description="Disordered" evidence="1">
    <location>
        <begin position="53"/>
        <end position="75"/>
    </location>
</feature>
<evidence type="ECO:0000256" key="1">
    <source>
        <dbReference type="SAM" id="MobiDB-lite"/>
    </source>
</evidence>
<comment type="caution">
    <text evidence="2">The sequence shown here is derived from an EMBL/GenBank/DDBJ whole genome shotgun (WGS) entry which is preliminary data.</text>
</comment>
<organism evidence="2 3">
    <name type="scientific">Araneus ventricosus</name>
    <name type="common">Orbweaver spider</name>
    <name type="synonym">Epeira ventricosa</name>
    <dbReference type="NCBI Taxonomy" id="182803"/>
    <lineage>
        <taxon>Eukaryota</taxon>
        <taxon>Metazoa</taxon>
        <taxon>Ecdysozoa</taxon>
        <taxon>Arthropoda</taxon>
        <taxon>Chelicerata</taxon>
        <taxon>Arachnida</taxon>
        <taxon>Araneae</taxon>
        <taxon>Araneomorphae</taxon>
        <taxon>Entelegynae</taxon>
        <taxon>Araneoidea</taxon>
        <taxon>Araneidae</taxon>
        <taxon>Araneus</taxon>
    </lineage>
</organism>
<reference evidence="2 3" key="1">
    <citation type="journal article" date="2019" name="Sci. Rep.">
        <title>Orb-weaving spider Araneus ventricosus genome elucidates the spidroin gene catalogue.</title>
        <authorList>
            <person name="Kono N."/>
            <person name="Nakamura H."/>
            <person name="Ohtoshi R."/>
            <person name="Moran D.A.P."/>
            <person name="Shinohara A."/>
            <person name="Yoshida Y."/>
            <person name="Fujiwara M."/>
            <person name="Mori M."/>
            <person name="Tomita M."/>
            <person name="Arakawa K."/>
        </authorList>
    </citation>
    <scope>NUCLEOTIDE SEQUENCE [LARGE SCALE GENOMIC DNA]</scope>
</reference>
<dbReference type="EMBL" id="BGPR01016150">
    <property type="protein sequence ID" value="GBN72026.1"/>
    <property type="molecule type" value="Genomic_DNA"/>
</dbReference>
<keyword evidence="3" id="KW-1185">Reference proteome</keyword>
<accession>A0A4Y2R9A6</accession>